<evidence type="ECO:0000256" key="2">
    <source>
        <dbReference type="ARBA" id="ARBA00022963"/>
    </source>
</evidence>
<name>A9USP3_MONBE</name>
<dbReference type="Gene3D" id="3.40.1090.10">
    <property type="entry name" value="Cytosolic phospholipase A2 catalytic domain"/>
    <property type="match status" value="2"/>
</dbReference>
<evidence type="ECO:0000259" key="5">
    <source>
        <dbReference type="PROSITE" id="PS51635"/>
    </source>
</evidence>
<dbReference type="InterPro" id="IPR050301">
    <property type="entry name" value="NTE"/>
</dbReference>
<evidence type="ECO:0000256" key="1">
    <source>
        <dbReference type="ARBA" id="ARBA00022801"/>
    </source>
</evidence>
<feature type="short sequence motif" description="GXSXG" evidence="4">
    <location>
        <begin position="138"/>
        <end position="142"/>
    </location>
</feature>
<feature type="domain" description="PNPLA" evidence="5">
    <location>
        <begin position="107"/>
        <end position="284"/>
    </location>
</feature>
<dbReference type="Pfam" id="PF01734">
    <property type="entry name" value="Patatin"/>
    <property type="match status" value="1"/>
</dbReference>
<dbReference type="OMA" id="TRWILNI"/>
<dbReference type="PANTHER" id="PTHR14226">
    <property type="entry name" value="NEUROPATHY TARGET ESTERASE/SWISS CHEESE D.MELANOGASTER"/>
    <property type="match status" value="1"/>
</dbReference>
<evidence type="ECO:0000313" key="7">
    <source>
        <dbReference type="Proteomes" id="UP000001357"/>
    </source>
</evidence>
<feature type="short sequence motif" description="GXGXXG" evidence="4">
    <location>
        <begin position="111"/>
        <end position="116"/>
    </location>
</feature>
<dbReference type="GO" id="GO:0016042">
    <property type="term" value="P:lipid catabolic process"/>
    <property type="evidence" value="ECO:0007669"/>
    <property type="project" value="UniProtKB-KW"/>
</dbReference>
<keyword evidence="7" id="KW-1185">Reference proteome</keyword>
<dbReference type="PROSITE" id="PS51635">
    <property type="entry name" value="PNPLA"/>
    <property type="match status" value="1"/>
</dbReference>
<keyword evidence="2" id="KW-0442">Lipid degradation</keyword>
<protein>
    <recommendedName>
        <fullName evidence="5">PNPLA domain-containing protein</fullName>
    </recommendedName>
</protein>
<organism evidence="6 7">
    <name type="scientific">Monosiga brevicollis</name>
    <name type="common">Choanoflagellate</name>
    <dbReference type="NCBI Taxonomy" id="81824"/>
    <lineage>
        <taxon>Eukaryota</taxon>
        <taxon>Choanoflagellata</taxon>
        <taxon>Craspedida</taxon>
        <taxon>Salpingoecidae</taxon>
        <taxon>Monosiga</taxon>
    </lineage>
</organism>
<dbReference type="KEGG" id="mbr:MONBRDRAFT_31257"/>
<dbReference type="RefSeq" id="XP_001743100.1">
    <property type="nucleotide sequence ID" value="XM_001743048.1"/>
</dbReference>
<proteinExistence type="predicted"/>
<dbReference type="GO" id="GO:0004806">
    <property type="term" value="F:triacylglycerol lipase activity"/>
    <property type="evidence" value="ECO:0007669"/>
    <property type="project" value="InterPro"/>
</dbReference>
<dbReference type="InParanoid" id="A9USP3"/>
<keyword evidence="1" id="KW-0378">Hydrolase</keyword>
<evidence type="ECO:0000313" key="6">
    <source>
        <dbReference type="EMBL" id="EDQ91814.1"/>
    </source>
</evidence>
<dbReference type="InterPro" id="IPR016035">
    <property type="entry name" value="Acyl_Trfase/lysoPLipase"/>
</dbReference>
<dbReference type="Proteomes" id="UP000001357">
    <property type="component" value="Unassembled WGS sequence"/>
</dbReference>
<dbReference type="SUPFAM" id="SSF52151">
    <property type="entry name" value="FabD/lysophospholipase-like"/>
    <property type="match status" value="1"/>
</dbReference>
<sequence length="460" mass="51467">MSYECELYDYQLVRDSLEQLYKARKADDKAQMAWLLRSTLHRDLGGMGNPRLFERCYLGTKDLIEQYVEEVLYQLRYLSTENIPGLGQDEKVTLFTAIRQAFGRSALLLSGGGGLGIFHFGLLKTLHERRMLPRIISGSSVGSLVASLICVTPEEELEALLSGDSADVAPPLSDHIECSSLAFYFIHGTLADVEVLKECCRANFGDLTFQEAYDRTRRILNITINPPDAMEAPRLLNYLTAPNVVIWSAACASCALSGLFDPVEVLAKDRNGALHPWNPSGQTWSDAINVTDSRTDSSAMSIPAISCIPGSMHTDLPMDRLSELFNINHFIVCQVNPHILPFLRNAWIWNSALPRMVASEVSYRLEQLASWGLMPSSLNNLRTVLAQKYMGDITIIPDITADDYLKIISNPTPEHFQHALKVGQLATWPKMSLIENHCVIELALDDIVHRLRGCEQWTLQ</sequence>
<accession>A9USP3</accession>
<dbReference type="eggNOG" id="KOG2214">
    <property type="taxonomic scope" value="Eukaryota"/>
</dbReference>
<dbReference type="PANTHER" id="PTHR14226:SF10">
    <property type="entry name" value="TRIACYLGLYCEROL LIPASE 4-RELATED"/>
    <property type="match status" value="1"/>
</dbReference>
<evidence type="ECO:0000256" key="4">
    <source>
        <dbReference type="PROSITE-ProRule" id="PRU01161"/>
    </source>
</evidence>
<dbReference type="InterPro" id="IPR021771">
    <property type="entry name" value="Triacylglycerol_lipase_N"/>
</dbReference>
<dbReference type="Pfam" id="PF11815">
    <property type="entry name" value="DUF3336"/>
    <property type="match status" value="1"/>
</dbReference>
<dbReference type="STRING" id="81824.A9USP3"/>
<dbReference type="GeneID" id="5888583"/>
<comment type="caution">
    <text evidence="4">Lacks conserved residue(s) required for the propagation of feature annotation.</text>
</comment>
<reference evidence="6 7" key="1">
    <citation type="journal article" date="2008" name="Nature">
        <title>The genome of the choanoflagellate Monosiga brevicollis and the origin of metazoans.</title>
        <authorList>
            <consortium name="JGI Sequencing"/>
            <person name="King N."/>
            <person name="Westbrook M.J."/>
            <person name="Young S.L."/>
            <person name="Kuo A."/>
            <person name="Abedin M."/>
            <person name="Chapman J."/>
            <person name="Fairclough S."/>
            <person name="Hellsten U."/>
            <person name="Isogai Y."/>
            <person name="Letunic I."/>
            <person name="Marr M."/>
            <person name="Pincus D."/>
            <person name="Putnam N."/>
            <person name="Rokas A."/>
            <person name="Wright K.J."/>
            <person name="Zuzow R."/>
            <person name="Dirks W."/>
            <person name="Good M."/>
            <person name="Goodstein D."/>
            <person name="Lemons D."/>
            <person name="Li W."/>
            <person name="Lyons J.B."/>
            <person name="Morris A."/>
            <person name="Nichols S."/>
            <person name="Richter D.J."/>
            <person name="Salamov A."/>
            <person name="Bork P."/>
            <person name="Lim W.A."/>
            <person name="Manning G."/>
            <person name="Miller W.T."/>
            <person name="McGinnis W."/>
            <person name="Shapiro H."/>
            <person name="Tjian R."/>
            <person name="Grigoriev I.V."/>
            <person name="Rokhsar D."/>
        </authorList>
    </citation>
    <scope>NUCLEOTIDE SEQUENCE [LARGE SCALE GENOMIC DNA]</scope>
    <source>
        <strain evidence="7">MX1 / ATCC 50154</strain>
    </source>
</reference>
<dbReference type="AlphaFoldDB" id="A9USP3"/>
<evidence type="ECO:0000256" key="3">
    <source>
        <dbReference type="ARBA" id="ARBA00023098"/>
    </source>
</evidence>
<gene>
    <name evidence="6" type="ORF">MONBRDRAFT_31257</name>
</gene>
<keyword evidence="3" id="KW-0443">Lipid metabolism</keyword>
<dbReference type="InterPro" id="IPR002641">
    <property type="entry name" value="PNPLA_dom"/>
</dbReference>
<dbReference type="EMBL" id="CH991544">
    <property type="protein sequence ID" value="EDQ91814.1"/>
    <property type="molecule type" value="Genomic_DNA"/>
</dbReference>